<protein>
    <submittedName>
        <fullName evidence="1">Uncharacterized protein</fullName>
    </submittedName>
</protein>
<dbReference type="EMBL" id="JAAMPI010000164">
    <property type="protein sequence ID" value="KAF4634724.1"/>
    <property type="molecule type" value="Genomic_DNA"/>
</dbReference>
<evidence type="ECO:0000313" key="1">
    <source>
        <dbReference type="EMBL" id="KAF4634724.1"/>
    </source>
</evidence>
<dbReference type="OrthoDB" id="4772757at2759"/>
<dbReference type="SUPFAM" id="SSF48403">
    <property type="entry name" value="Ankyrin repeat"/>
    <property type="match status" value="1"/>
</dbReference>
<dbReference type="Gene3D" id="1.25.40.20">
    <property type="entry name" value="Ankyrin repeat-containing domain"/>
    <property type="match status" value="1"/>
</dbReference>
<keyword evidence="2" id="KW-1185">Reference proteome</keyword>
<sequence length="206" mass="23341">MQCTLVEYPLLALREALQTLDEIIPVSGLEREKGNRQVFEIAADYLDWSPNHKFELSWPGNIPREILDTIHVNCESPYFGRPLQLAHDLLVGALPNIAMIRFLVRLGADLNLVYVDYISNVRNAILLVVVKNGQESAVRVLLELGLSPNSPDQKTHPALRAKVHGRRHMLKTLLEFGGDIDVSESIHADEFKTWKYPIQKKKQVGE</sequence>
<dbReference type="InterPro" id="IPR036770">
    <property type="entry name" value="Ankyrin_rpt-contain_sf"/>
</dbReference>
<organism evidence="1 2">
    <name type="scientific">Cudoniella acicularis</name>
    <dbReference type="NCBI Taxonomy" id="354080"/>
    <lineage>
        <taxon>Eukaryota</taxon>
        <taxon>Fungi</taxon>
        <taxon>Dikarya</taxon>
        <taxon>Ascomycota</taxon>
        <taxon>Pezizomycotina</taxon>
        <taxon>Leotiomycetes</taxon>
        <taxon>Helotiales</taxon>
        <taxon>Tricladiaceae</taxon>
        <taxon>Cudoniella</taxon>
    </lineage>
</organism>
<evidence type="ECO:0000313" key="2">
    <source>
        <dbReference type="Proteomes" id="UP000566819"/>
    </source>
</evidence>
<reference evidence="1 2" key="1">
    <citation type="submission" date="2020-03" db="EMBL/GenBank/DDBJ databases">
        <title>Draft Genome Sequence of Cudoniella acicularis.</title>
        <authorList>
            <person name="Buettner E."/>
            <person name="Kellner H."/>
        </authorList>
    </citation>
    <scope>NUCLEOTIDE SEQUENCE [LARGE SCALE GENOMIC DNA]</scope>
    <source>
        <strain evidence="1 2">DSM 108380</strain>
    </source>
</reference>
<name>A0A8H4W8F8_9HELO</name>
<comment type="caution">
    <text evidence="1">The sequence shown here is derived from an EMBL/GenBank/DDBJ whole genome shotgun (WGS) entry which is preliminary data.</text>
</comment>
<dbReference type="Proteomes" id="UP000566819">
    <property type="component" value="Unassembled WGS sequence"/>
</dbReference>
<proteinExistence type="predicted"/>
<dbReference type="AlphaFoldDB" id="A0A8H4W8F8"/>
<accession>A0A8H4W8F8</accession>
<gene>
    <name evidence="1" type="ORF">G7Y89_g3379</name>
</gene>